<dbReference type="Gene3D" id="3.30.450.20">
    <property type="entry name" value="PAS domain"/>
    <property type="match status" value="1"/>
</dbReference>
<dbReference type="InterPro" id="IPR002197">
    <property type="entry name" value="HTH_Fis"/>
</dbReference>
<keyword evidence="1" id="KW-0547">Nucleotide-binding</keyword>
<dbReference type="InterPro" id="IPR027417">
    <property type="entry name" value="P-loop_NTPase"/>
</dbReference>
<dbReference type="InterPro" id="IPR000014">
    <property type="entry name" value="PAS"/>
</dbReference>
<keyword evidence="3" id="KW-0805">Transcription regulation</keyword>
<evidence type="ECO:0000256" key="1">
    <source>
        <dbReference type="ARBA" id="ARBA00022741"/>
    </source>
</evidence>
<dbReference type="InterPro" id="IPR058031">
    <property type="entry name" value="AAA_lid_NorR"/>
</dbReference>
<dbReference type="SUPFAM" id="SSF55785">
    <property type="entry name" value="PYP-like sensor domain (PAS domain)"/>
    <property type="match status" value="1"/>
</dbReference>
<protein>
    <submittedName>
        <fullName evidence="9">PAS domain-containing protein</fullName>
    </submittedName>
</protein>
<dbReference type="InterPro" id="IPR003593">
    <property type="entry name" value="AAA+_ATPase"/>
</dbReference>
<dbReference type="EMBL" id="CP040098">
    <property type="protein sequence ID" value="QCQ22889.1"/>
    <property type="molecule type" value="Genomic_DNA"/>
</dbReference>
<dbReference type="KEGG" id="dax:FDQ92_12320"/>
<keyword evidence="4" id="KW-0238">DNA-binding</keyword>
<dbReference type="Pfam" id="PF25601">
    <property type="entry name" value="AAA_lid_14"/>
    <property type="match status" value="1"/>
</dbReference>
<dbReference type="CDD" id="cd00009">
    <property type="entry name" value="AAA"/>
    <property type="match status" value="1"/>
</dbReference>
<keyword evidence="10" id="KW-1185">Reference proteome</keyword>
<keyword evidence="5" id="KW-0804">Transcription</keyword>
<organism evidence="9 10">
    <name type="scientific">Desulfoglaeba alkanexedens ALDC</name>
    <dbReference type="NCBI Taxonomy" id="980445"/>
    <lineage>
        <taxon>Bacteria</taxon>
        <taxon>Pseudomonadati</taxon>
        <taxon>Thermodesulfobacteriota</taxon>
        <taxon>Syntrophobacteria</taxon>
        <taxon>Syntrophobacterales</taxon>
        <taxon>Syntrophobacteraceae</taxon>
        <taxon>Desulfoglaeba</taxon>
    </lineage>
</organism>
<dbReference type="SMART" id="SM00382">
    <property type="entry name" value="AAA"/>
    <property type="match status" value="1"/>
</dbReference>
<dbReference type="Gene3D" id="1.10.8.60">
    <property type="match status" value="1"/>
</dbReference>
<dbReference type="PROSITE" id="PS50113">
    <property type="entry name" value="PAC"/>
    <property type="match status" value="1"/>
</dbReference>
<evidence type="ECO:0000313" key="9">
    <source>
        <dbReference type="EMBL" id="QCQ22889.1"/>
    </source>
</evidence>
<feature type="domain" description="Sigma-54 factor interaction" evidence="6">
    <location>
        <begin position="135"/>
        <end position="364"/>
    </location>
</feature>
<evidence type="ECO:0000256" key="4">
    <source>
        <dbReference type="ARBA" id="ARBA00023125"/>
    </source>
</evidence>
<evidence type="ECO:0000259" key="6">
    <source>
        <dbReference type="PROSITE" id="PS50045"/>
    </source>
</evidence>
<evidence type="ECO:0000256" key="3">
    <source>
        <dbReference type="ARBA" id="ARBA00023015"/>
    </source>
</evidence>
<gene>
    <name evidence="9" type="ORF">FDQ92_12320</name>
</gene>
<dbReference type="PANTHER" id="PTHR32071">
    <property type="entry name" value="TRANSCRIPTIONAL REGULATORY PROTEIN"/>
    <property type="match status" value="1"/>
</dbReference>
<keyword evidence="2" id="KW-0067">ATP-binding</keyword>
<dbReference type="OrthoDB" id="5413348at2"/>
<dbReference type="InterPro" id="IPR002078">
    <property type="entry name" value="Sigma_54_int"/>
</dbReference>
<dbReference type="PROSITE" id="PS50112">
    <property type="entry name" value="PAS"/>
    <property type="match status" value="1"/>
</dbReference>
<dbReference type="FunFam" id="3.40.50.300:FF:000006">
    <property type="entry name" value="DNA-binding transcriptional regulator NtrC"/>
    <property type="match status" value="1"/>
</dbReference>
<evidence type="ECO:0000256" key="2">
    <source>
        <dbReference type="ARBA" id="ARBA00022840"/>
    </source>
</evidence>
<dbReference type="Pfam" id="PF02954">
    <property type="entry name" value="HTH_8"/>
    <property type="match status" value="1"/>
</dbReference>
<dbReference type="InterPro" id="IPR000700">
    <property type="entry name" value="PAS-assoc_C"/>
</dbReference>
<dbReference type="AlphaFoldDB" id="A0A4P8L4N5"/>
<reference evidence="9 10" key="1">
    <citation type="submission" date="2019-05" db="EMBL/GenBank/DDBJ databases">
        <title>The Complete Genome Sequence of the n-alkane-degrading Desulfoglaeba alkanexedens ALDC reveals multiple alkylsuccinate synthase gene clusters.</title>
        <authorList>
            <person name="Callaghan A.V."/>
            <person name="Davidova I.A."/>
            <person name="Duncan K.E."/>
            <person name="Morris B."/>
            <person name="McInerney M.J."/>
        </authorList>
    </citation>
    <scope>NUCLEOTIDE SEQUENCE [LARGE SCALE GENOMIC DNA]</scope>
    <source>
        <strain evidence="9 10">ALDC</strain>
    </source>
</reference>
<reference evidence="9 10" key="2">
    <citation type="submission" date="2019-05" db="EMBL/GenBank/DDBJ databases">
        <authorList>
            <person name="Suflita J.M."/>
            <person name="Marks C.R."/>
        </authorList>
    </citation>
    <scope>NUCLEOTIDE SEQUENCE [LARGE SCALE GENOMIC DNA]</scope>
    <source>
        <strain evidence="9 10">ALDC</strain>
    </source>
</reference>
<sequence length="453" mass="50172">MMTELSPHPILDAINEGVFTVDLDRRITGFNRAAERITGVRRAEAMGRRCFEVFRADICETDCAVARTLETGQPVINAAARIYAAGGRQVPIRVSTALLREADGQIIGAVETFQDLSRIEQLQKELEARYSFEDLIGRSPAMQTLFEILPRVAASQSTVLISGESGTGKELVARAVHNLSPRRQGPFVALNCGALPDTLLESELFGYKAGAFTDARKDKIGRFVAAQGGTLFLDEIGDVSAAMQVRLLRAVQERTVEPLGAVHPTPVDVRLVAATNKDLADLVRQGRFREDLYYRIRVVELRLPPLRERREDIPLLVDHFIARLNRLQGKDVTGVSNAVLMRLMEHNYPGNVRELKNILEHAFVLCQQGRIDIGHLPPELRPAGPAEVGHAGPMTLQAMERLMITEALRRHAGHRQQAAAELGIDPSTLYRKIRALKIPSPSVDGRGRRFKQA</sequence>
<dbReference type="PROSITE" id="PS00688">
    <property type="entry name" value="SIGMA54_INTERACT_3"/>
    <property type="match status" value="1"/>
</dbReference>
<evidence type="ECO:0000256" key="5">
    <source>
        <dbReference type="ARBA" id="ARBA00023163"/>
    </source>
</evidence>
<dbReference type="NCBIfam" id="TIGR00229">
    <property type="entry name" value="sensory_box"/>
    <property type="match status" value="1"/>
</dbReference>
<dbReference type="GO" id="GO:0043565">
    <property type="term" value="F:sequence-specific DNA binding"/>
    <property type="evidence" value="ECO:0007669"/>
    <property type="project" value="InterPro"/>
</dbReference>
<dbReference type="Proteomes" id="UP000298602">
    <property type="component" value="Chromosome"/>
</dbReference>
<dbReference type="PANTHER" id="PTHR32071:SF122">
    <property type="entry name" value="SIGMA FACTOR"/>
    <property type="match status" value="1"/>
</dbReference>
<dbReference type="GO" id="GO:0005524">
    <property type="term" value="F:ATP binding"/>
    <property type="evidence" value="ECO:0007669"/>
    <property type="project" value="UniProtKB-KW"/>
</dbReference>
<evidence type="ECO:0000259" key="7">
    <source>
        <dbReference type="PROSITE" id="PS50112"/>
    </source>
</evidence>
<dbReference type="Pfam" id="PF00158">
    <property type="entry name" value="Sigma54_activat"/>
    <property type="match status" value="1"/>
</dbReference>
<feature type="domain" description="PAC" evidence="8">
    <location>
        <begin position="76"/>
        <end position="128"/>
    </location>
</feature>
<dbReference type="PRINTS" id="PR01590">
    <property type="entry name" value="HTHFIS"/>
</dbReference>
<dbReference type="InterPro" id="IPR025944">
    <property type="entry name" value="Sigma_54_int_dom_CS"/>
</dbReference>
<dbReference type="SUPFAM" id="SSF52540">
    <property type="entry name" value="P-loop containing nucleoside triphosphate hydrolases"/>
    <property type="match status" value="1"/>
</dbReference>
<dbReference type="RefSeq" id="WP_137425172.1">
    <property type="nucleotide sequence ID" value="NZ_CP040098.1"/>
</dbReference>
<dbReference type="InterPro" id="IPR035965">
    <property type="entry name" value="PAS-like_dom_sf"/>
</dbReference>
<accession>A0A4P8L4N5</accession>
<evidence type="ECO:0000259" key="8">
    <source>
        <dbReference type="PROSITE" id="PS50113"/>
    </source>
</evidence>
<dbReference type="Pfam" id="PF08448">
    <property type="entry name" value="PAS_4"/>
    <property type="match status" value="1"/>
</dbReference>
<feature type="domain" description="PAS" evidence="7">
    <location>
        <begin position="10"/>
        <end position="57"/>
    </location>
</feature>
<dbReference type="InterPro" id="IPR025943">
    <property type="entry name" value="Sigma_54_int_dom_ATP-bd_2"/>
</dbReference>
<dbReference type="Gene3D" id="3.40.50.300">
    <property type="entry name" value="P-loop containing nucleotide triphosphate hydrolases"/>
    <property type="match status" value="1"/>
</dbReference>
<dbReference type="GO" id="GO:0006355">
    <property type="term" value="P:regulation of DNA-templated transcription"/>
    <property type="evidence" value="ECO:0007669"/>
    <property type="project" value="InterPro"/>
</dbReference>
<dbReference type="CDD" id="cd00130">
    <property type="entry name" value="PAS"/>
    <property type="match status" value="1"/>
</dbReference>
<dbReference type="PROSITE" id="PS50045">
    <property type="entry name" value="SIGMA54_INTERACT_4"/>
    <property type="match status" value="1"/>
</dbReference>
<dbReference type="SUPFAM" id="SSF46689">
    <property type="entry name" value="Homeodomain-like"/>
    <property type="match status" value="1"/>
</dbReference>
<dbReference type="InterPro" id="IPR025662">
    <property type="entry name" value="Sigma_54_int_dom_ATP-bd_1"/>
</dbReference>
<dbReference type="SMART" id="SM00091">
    <property type="entry name" value="PAS"/>
    <property type="match status" value="1"/>
</dbReference>
<dbReference type="PROSITE" id="PS00676">
    <property type="entry name" value="SIGMA54_INTERACT_2"/>
    <property type="match status" value="1"/>
</dbReference>
<name>A0A4P8L4N5_9BACT</name>
<evidence type="ECO:0000313" key="10">
    <source>
        <dbReference type="Proteomes" id="UP000298602"/>
    </source>
</evidence>
<dbReference type="PROSITE" id="PS00675">
    <property type="entry name" value="SIGMA54_INTERACT_1"/>
    <property type="match status" value="1"/>
</dbReference>
<dbReference type="Gene3D" id="1.10.10.60">
    <property type="entry name" value="Homeodomain-like"/>
    <property type="match status" value="1"/>
</dbReference>
<proteinExistence type="predicted"/>
<dbReference type="InterPro" id="IPR013656">
    <property type="entry name" value="PAS_4"/>
</dbReference>
<dbReference type="InterPro" id="IPR009057">
    <property type="entry name" value="Homeodomain-like_sf"/>
</dbReference>